<dbReference type="PANTHER" id="PTHR10209:SF859">
    <property type="entry name" value="OS03G0690500 PROTEIN"/>
    <property type="match status" value="1"/>
</dbReference>
<keyword evidence="1" id="KW-0479">Metal-binding</keyword>
<dbReference type="AlphaFoldDB" id="A0A2Z7BMF9"/>
<dbReference type="EMBL" id="KV004014">
    <property type="protein sequence ID" value="KZV35842.1"/>
    <property type="molecule type" value="Genomic_DNA"/>
</dbReference>
<dbReference type="SUPFAM" id="SSF51197">
    <property type="entry name" value="Clavaminate synthase-like"/>
    <property type="match status" value="1"/>
</dbReference>
<name>A0A2Z7BMF9_9LAMI</name>
<gene>
    <name evidence="5" type="ORF">F511_30695</name>
</gene>
<reference evidence="5 6" key="1">
    <citation type="journal article" date="2015" name="Proc. Natl. Acad. Sci. U.S.A.">
        <title>The resurrection genome of Boea hygrometrica: A blueprint for survival of dehydration.</title>
        <authorList>
            <person name="Xiao L."/>
            <person name="Yang G."/>
            <person name="Zhang L."/>
            <person name="Yang X."/>
            <person name="Zhao S."/>
            <person name="Ji Z."/>
            <person name="Zhou Q."/>
            <person name="Hu M."/>
            <person name="Wang Y."/>
            <person name="Chen M."/>
            <person name="Xu Y."/>
            <person name="Jin H."/>
            <person name="Xiao X."/>
            <person name="Hu G."/>
            <person name="Bao F."/>
            <person name="Hu Y."/>
            <person name="Wan P."/>
            <person name="Li L."/>
            <person name="Deng X."/>
            <person name="Kuang T."/>
            <person name="Xiang C."/>
            <person name="Zhu J.K."/>
            <person name="Oliver M.J."/>
            <person name="He Y."/>
        </authorList>
    </citation>
    <scope>NUCLEOTIDE SEQUENCE [LARGE SCALE GENOMIC DNA]</scope>
    <source>
        <strain evidence="6">cv. XS01</strain>
    </source>
</reference>
<protein>
    <submittedName>
        <fullName evidence="5">1-aminocyclopropane-1-carboxylate oxidase</fullName>
    </submittedName>
</protein>
<dbReference type="InterPro" id="IPR026992">
    <property type="entry name" value="DIOX_N"/>
</dbReference>
<sequence length="78" mass="8852">PSIFIQPPTCTPNPTTTRNPIFPLIDLESIDTKRKNVIEQVRLTSETWGFFQVINHGICDGILQEMLDGVRGFFCQCL</sequence>
<dbReference type="GO" id="GO:0046872">
    <property type="term" value="F:metal ion binding"/>
    <property type="evidence" value="ECO:0007669"/>
    <property type="project" value="UniProtKB-KW"/>
</dbReference>
<keyword evidence="3" id="KW-0408">Iron</keyword>
<dbReference type="InterPro" id="IPR027443">
    <property type="entry name" value="IPNS-like_sf"/>
</dbReference>
<evidence type="ECO:0000256" key="3">
    <source>
        <dbReference type="ARBA" id="ARBA00023004"/>
    </source>
</evidence>
<dbReference type="GO" id="GO:0016706">
    <property type="term" value="F:2-oxoglutarate-dependent dioxygenase activity"/>
    <property type="evidence" value="ECO:0007669"/>
    <property type="project" value="UniProtKB-ARBA"/>
</dbReference>
<evidence type="ECO:0000259" key="4">
    <source>
        <dbReference type="Pfam" id="PF14226"/>
    </source>
</evidence>
<feature type="domain" description="Non-haem dioxygenase N-terminal" evidence="4">
    <location>
        <begin position="23"/>
        <end position="74"/>
    </location>
</feature>
<evidence type="ECO:0000313" key="5">
    <source>
        <dbReference type="EMBL" id="KZV35842.1"/>
    </source>
</evidence>
<proteinExistence type="predicted"/>
<organism evidence="5 6">
    <name type="scientific">Dorcoceras hygrometricum</name>
    <dbReference type="NCBI Taxonomy" id="472368"/>
    <lineage>
        <taxon>Eukaryota</taxon>
        <taxon>Viridiplantae</taxon>
        <taxon>Streptophyta</taxon>
        <taxon>Embryophyta</taxon>
        <taxon>Tracheophyta</taxon>
        <taxon>Spermatophyta</taxon>
        <taxon>Magnoliopsida</taxon>
        <taxon>eudicotyledons</taxon>
        <taxon>Gunneridae</taxon>
        <taxon>Pentapetalae</taxon>
        <taxon>asterids</taxon>
        <taxon>lamiids</taxon>
        <taxon>Lamiales</taxon>
        <taxon>Gesneriaceae</taxon>
        <taxon>Didymocarpoideae</taxon>
        <taxon>Trichosporeae</taxon>
        <taxon>Loxocarpinae</taxon>
        <taxon>Dorcoceras</taxon>
    </lineage>
</organism>
<evidence type="ECO:0000256" key="1">
    <source>
        <dbReference type="ARBA" id="ARBA00022723"/>
    </source>
</evidence>
<accession>A0A2Z7BMF9</accession>
<dbReference type="OrthoDB" id="288590at2759"/>
<dbReference type="Pfam" id="PF14226">
    <property type="entry name" value="DIOX_N"/>
    <property type="match status" value="1"/>
</dbReference>
<dbReference type="Proteomes" id="UP000250235">
    <property type="component" value="Unassembled WGS sequence"/>
</dbReference>
<evidence type="ECO:0000256" key="2">
    <source>
        <dbReference type="ARBA" id="ARBA00023002"/>
    </source>
</evidence>
<keyword evidence="2" id="KW-0560">Oxidoreductase</keyword>
<dbReference type="PANTHER" id="PTHR10209">
    <property type="entry name" value="OXIDOREDUCTASE, 2OG-FE II OXYGENASE FAMILY PROTEIN"/>
    <property type="match status" value="1"/>
</dbReference>
<keyword evidence="6" id="KW-1185">Reference proteome</keyword>
<dbReference type="Gene3D" id="2.60.120.330">
    <property type="entry name" value="B-lactam Antibiotic, Isopenicillin N Synthase, Chain"/>
    <property type="match status" value="1"/>
</dbReference>
<feature type="non-terminal residue" evidence="5">
    <location>
        <position position="1"/>
    </location>
</feature>
<evidence type="ECO:0000313" key="6">
    <source>
        <dbReference type="Proteomes" id="UP000250235"/>
    </source>
</evidence>